<accession>A0A0R2AC04</accession>
<evidence type="ECO:0000313" key="3">
    <source>
        <dbReference type="Proteomes" id="UP000051008"/>
    </source>
</evidence>
<keyword evidence="3" id="KW-1185">Reference proteome</keyword>
<keyword evidence="1" id="KW-0812">Transmembrane</keyword>
<evidence type="ECO:0000313" key="2">
    <source>
        <dbReference type="EMBL" id="KRM63204.1"/>
    </source>
</evidence>
<proteinExistence type="predicted"/>
<keyword evidence="1" id="KW-0472">Membrane</keyword>
<feature type="transmembrane region" description="Helical" evidence="1">
    <location>
        <begin position="54"/>
        <end position="75"/>
    </location>
</feature>
<gene>
    <name evidence="2" type="ORF">FC14_GL000801</name>
</gene>
<dbReference type="Proteomes" id="UP000051008">
    <property type="component" value="Unassembled WGS sequence"/>
</dbReference>
<keyword evidence="1" id="KW-1133">Transmembrane helix</keyword>
<name>A0A0R2AC04_9LACO</name>
<feature type="transmembrane region" description="Helical" evidence="1">
    <location>
        <begin position="114"/>
        <end position="136"/>
    </location>
</feature>
<dbReference type="EMBL" id="AYYP01000068">
    <property type="protein sequence ID" value="KRM63204.1"/>
    <property type="molecule type" value="Genomic_DNA"/>
</dbReference>
<feature type="transmembrane region" description="Helical" evidence="1">
    <location>
        <begin position="148"/>
        <end position="168"/>
    </location>
</feature>
<protein>
    <submittedName>
        <fullName evidence="2">Uncharacterized protein</fullName>
    </submittedName>
</protein>
<dbReference type="PATRIC" id="fig|1423718.3.peg.835"/>
<reference evidence="2 3" key="1">
    <citation type="journal article" date="2015" name="Genome Announc.">
        <title>Expanding the biotechnology potential of lactobacilli through comparative genomics of 213 strains and associated genera.</title>
        <authorList>
            <person name="Sun Z."/>
            <person name="Harris H.M."/>
            <person name="McCann A."/>
            <person name="Guo C."/>
            <person name="Argimon S."/>
            <person name="Zhang W."/>
            <person name="Yang X."/>
            <person name="Jeffery I.B."/>
            <person name="Cooney J.C."/>
            <person name="Kagawa T.F."/>
            <person name="Liu W."/>
            <person name="Song Y."/>
            <person name="Salvetti E."/>
            <person name="Wrobel A."/>
            <person name="Rasinkangas P."/>
            <person name="Parkhill J."/>
            <person name="Rea M.C."/>
            <person name="O'Sullivan O."/>
            <person name="Ritari J."/>
            <person name="Douillard F.P."/>
            <person name="Paul Ross R."/>
            <person name="Yang R."/>
            <person name="Briner A.E."/>
            <person name="Felis G.E."/>
            <person name="de Vos W.M."/>
            <person name="Barrangou R."/>
            <person name="Klaenhammer T.R."/>
            <person name="Caufield P.W."/>
            <person name="Cui Y."/>
            <person name="Zhang H."/>
            <person name="O'Toole P.W."/>
        </authorList>
    </citation>
    <scope>NUCLEOTIDE SEQUENCE [LARGE SCALE GENOMIC DNA]</scope>
    <source>
        <strain evidence="2 3">DSM 20509</strain>
    </source>
</reference>
<evidence type="ECO:0000256" key="1">
    <source>
        <dbReference type="SAM" id="Phobius"/>
    </source>
</evidence>
<feature type="transmembrane region" description="Helical" evidence="1">
    <location>
        <begin position="87"/>
        <end position="108"/>
    </location>
</feature>
<dbReference type="RefSeq" id="WP_056977456.1">
    <property type="nucleotide sequence ID" value="NZ_AYYP01000068.1"/>
</dbReference>
<feature type="transmembrane region" description="Helical" evidence="1">
    <location>
        <begin position="21"/>
        <end position="42"/>
    </location>
</feature>
<sequence>MYKDKRIIQRPYFTSRSWAALIFAALLLIRITSISLTALYHTQADFVYQLTFQSLWYLSSLGLTLGLSFLFVYLFDIQLRFASLFRLYFVSRSPYLGACLLELLALLIKKQALTAATNLSIGAGGIVLSCCYLAWLNRREAYLTTNQNFKLVIATGTFQLFSLLPEFLQVFS</sequence>
<dbReference type="AlphaFoldDB" id="A0A0R2AC04"/>
<organism evidence="2 3">
    <name type="scientific">Ligilactobacillus agilis DSM 20509</name>
    <dbReference type="NCBI Taxonomy" id="1423718"/>
    <lineage>
        <taxon>Bacteria</taxon>
        <taxon>Bacillati</taxon>
        <taxon>Bacillota</taxon>
        <taxon>Bacilli</taxon>
        <taxon>Lactobacillales</taxon>
        <taxon>Lactobacillaceae</taxon>
        <taxon>Ligilactobacillus</taxon>
    </lineage>
</organism>
<comment type="caution">
    <text evidence="2">The sequence shown here is derived from an EMBL/GenBank/DDBJ whole genome shotgun (WGS) entry which is preliminary data.</text>
</comment>